<name>A0A843TK03_COLES</name>
<feature type="region of interest" description="Disordered" evidence="1">
    <location>
        <begin position="200"/>
        <end position="219"/>
    </location>
</feature>
<feature type="non-terminal residue" evidence="2">
    <location>
        <position position="1"/>
    </location>
</feature>
<protein>
    <submittedName>
        <fullName evidence="2">Uncharacterized protein</fullName>
    </submittedName>
</protein>
<gene>
    <name evidence="2" type="ORF">Taro_001207</name>
</gene>
<feature type="region of interest" description="Disordered" evidence="1">
    <location>
        <begin position="306"/>
        <end position="327"/>
    </location>
</feature>
<keyword evidence="3" id="KW-1185">Reference proteome</keyword>
<dbReference type="AlphaFoldDB" id="A0A843TK03"/>
<accession>A0A843TK03</accession>
<dbReference type="Proteomes" id="UP000652761">
    <property type="component" value="Unassembled WGS sequence"/>
</dbReference>
<evidence type="ECO:0000313" key="2">
    <source>
        <dbReference type="EMBL" id="MQL68929.1"/>
    </source>
</evidence>
<dbReference type="EMBL" id="NMUH01000025">
    <property type="protein sequence ID" value="MQL68929.1"/>
    <property type="molecule type" value="Genomic_DNA"/>
</dbReference>
<evidence type="ECO:0000256" key="1">
    <source>
        <dbReference type="SAM" id="MobiDB-lite"/>
    </source>
</evidence>
<evidence type="ECO:0000313" key="3">
    <source>
        <dbReference type="Proteomes" id="UP000652761"/>
    </source>
</evidence>
<dbReference type="OrthoDB" id="1300372at2759"/>
<proteinExistence type="predicted"/>
<sequence length="512" mass="56193">DVVMSFGARRRRPFLREVPNGFALRIEDSGVESLVELSWLVWDAEDGPGSRAESPLSVLTSRVVVTTSSHTEFSDCFVFPYRASCRFAFALPFVAAGRAPGGGDRAVGEDPVARSVSPFPVYVTLRDMAPRKHRQVRELVEQQGESEMPAQGQVREEVSAEEVVAAAAGAYQPGKAALGFQPPVPPPVVPEQQIEPEVEQLERQQWSGTGSTRAGRRRMAVTEDRTTLLERFLHLQPPMFSVSQYHQRFVRLLRHVPHVAGSEQACAERFIVGLRPDLRWGLTAHMCTTLGEAVVKATTWSLETWQPQQQHHGGASSKSSPYQRPARKRPCRVSVTRSIDAAWSAVVIAFAIFELSIHVKHAPLPVWNARLVFLGRSPEEALWNPPLLKTRPFWRSRSCRNGLADRDRITTLLSVTTCHVVVTTSSHTEFSDRVVFSYRASCSFTSAVLFVAAWRASGGGDGEVGEDPVASTVSPFPVYVTLGAFEVSGFVGGDHENRVLGVGGGSGSRVVT</sequence>
<comment type="caution">
    <text evidence="2">The sequence shown here is derived from an EMBL/GenBank/DDBJ whole genome shotgun (WGS) entry which is preliminary data.</text>
</comment>
<feature type="compositionally biased region" description="Polar residues" evidence="1">
    <location>
        <begin position="306"/>
        <end position="322"/>
    </location>
</feature>
<organism evidence="2 3">
    <name type="scientific">Colocasia esculenta</name>
    <name type="common">Wild taro</name>
    <name type="synonym">Arum esculentum</name>
    <dbReference type="NCBI Taxonomy" id="4460"/>
    <lineage>
        <taxon>Eukaryota</taxon>
        <taxon>Viridiplantae</taxon>
        <taxon>Streptophyta</taxon>
        <taxon>Embryophyta</taxon>
        <taxon>Tracheophyta</taxon>
        <taxon>Spermatophyta</taxon>
        <taxon>Magnoliopsida</taxon>
        <taxon>Liliopsida</taxon>
        <taxon>Araceae</taxon>
        <taxon>Aroideae</taxon>
        <taxon>Colocasieae</taxon>
        <taxon>Colocasia</taxon>
    </lineage>
</organism>
<reference evidence="2" key="1">
    <citation type="submission" date="2017-07" db="EMBL/GenBank/DDBJ databases">
        <title>Taro Niue Genome Assembly and Annotation.</title>
        <authorList>
            <person name="Atibalentja N."/>
            <person name="Keating K."/>
            <person name="Fields C.J."/>
        </authorList>
    </citation>
    <scope>NUCLEOTIDE SEQUENCE</scope>
    <source>
        <strain evidence="2">Niue_2</strain>
        <tissue evidence="2">Leaf</tissue>
    </source>
</reference>